<evidence type="ECO:0000256" key="11">
    <source>
        <dbReference type="ARBA" id="ARBA00045497"/>
    </source>
</evidence>
<comment type="catalytic activity">
    <reaction evidence="10">
        <text>Mg(2+)(in) = Mg(2+)(out)</text>
        <dbReference type="Rhea" id="RHEA:29827"/>
        <dbReference type="ChEBI" id="CHEBI:18420"/>
    </reaction>
</comment>
<dbReference type="CDD" id="cd12828">
    <property type="entry name" value="TmCorA-like_1"/>
    <property type="match status" value="1"/>
</dbReference>
<dbReference type="PANTHER" id="PTHR46494">
    <property type="entry name" value="CORA FAMILY METAL ION TRANSPORTER (EUROFUNG)"/>
    <property type="match status" value="1"/>
</dbReference>
<dbReference type="FunFam" id="1.20.58.340:FF:000004">
    <property type="entry name" value="Magnesium transport protein CorA"/>
    <property type="match status" value="1"/>
</dbReference>
<evidence type="ECO:0000256" key="2">
    <source>
        <dbReference type="ARBA" id="ARBA00009765"/>
    </source>
</evidence>
<gene>
    <name evidence="12" type="primary">corA</name>
    <name evidence="13" type="ORF">SAMN06265371_10226</name>
</gene>
<dbReference type="SUPFAM" id="SSF143865">
    <property type="entry name" value="CorA soluble domain-like"/>
    <property type="match status" value="1"/>
</dbReference>
<dbReference type="GO" id="GO:0000287">
    <property type="term" value="F:magnesium ion binding"/>
    <property type="evidence" value="ECO:0007669"/>
    <property type="project" value="TreeGrafter"/>
</dbReference>
<evidence type="ECO:0000256" key="1">
    <source>
        <dbReference type="ARBA" id="ARBA00004651"/>
    </source>
</evidence>
<dbReference type="PANTHER" id="PTHR46494:SF1">
    <property type="entry name" value="CORA FAMILY METAL ION TRANSPORTER (EUROFUNG)"/>
    <property type="match status" value="1"/>
</dbReference>
<proteinExistence type="inferred from homology"/>
<dbReference type="InterPro" id="IPR002523">
    <property type="entry name" value="MgTranspt_CorA/ZnTranspt_ZntB"/>
</dbReference>
<evidence type="ECO:0000256" key="7">
    <source>
        <dbReference type="ARBA" id="ARBA00022989"/>
    </source>
</evidence>
<dbReference type="InterPro" id="IPR045863">
    <property type="entry name" value="CorA_TM1_TM2"/>
</dbReference>
<dbReference type="EMBL" id="FZNT01000002">
    <property type="protein sequence ID" value="SNR37172.1"/>
    <property type="molecule type" value="Genomic_DNA"/>
</dbReference>
<keyword evidence="4 12" id="KW-1003">Cell membrane</keyword>
<evidence type="ECO:0000256" key="4">
    <source>
        <dbReference type="ARBA" id="ARBA00022475"/>
    </source>
</evidence>
<keyword evidence="14" id="KW-1185">Reference proteome</keyword>
<dbReference type="Gene3D" id="3.30.460.20">
    <property type="entry name" value="CorA soluble domain-like"/>
    <property type="match status" value="1"/>
</dbReference>
<dbReference type="InterPro" id="IPR004488">
    <property type="entry name" value="Mg/Co-transport_prot_CorA"/>
</dbReference>
<dbReference type="GO" id="GO:0005886">
    <property type="term" value="C:plasma membrane"/>
    <property type="evidence" value="ECO:0007669"/>
    <property type="project" value="UniProtKB-SubCell"/>
</dbReference>
<feature type="transmembrane region" description="Helical" evidence="12">
    <location>
        <begin position="293"/>
        <end position="313"/>
    </location>
</feature>
<dbReference type="Pfam" id="PF01544">
    <property type="entry name" value="CorA"/>
    <property type="match status" value="1"/>
</dbReference>
<dbReference type="GO" id="GO:0015095">
    <property type="term" value="F:magnesium ion transmembrane transporter activity"/>
    <property type="evidence" value="ECO:0007669"/>
    <property type="project" value="UniProtKB-UniRule"/>
</dbReference>
<keyword evidence="7 12" id="KW-1133">Transmembrane helix</keyword>
<dbReference type="AlphaFoldDB" id="A0A238VS61"/>
<evidence type="ECO:0000256" key="8">
    <source>
        <dbReference type="ARBA" id="ARBA00023065"/>
    </source>
</evidence>
<evidence type="ECO:0000256" key="3">
    <source>
        <dbReference type="ARBA" id="ARBA00022448"/>
    </source>
</evidence>
<evidence type="ECO:0000256" key="6">
    <source>
        <dbReference type="ARBA" id="ARBA00022842"/>
    </source>
</evidence>
<dbReference type="RefSeq" id="WP_089380244.1">
    <property type="nucleotide sequence ID" value="NZ_FZNT01000002.1"/>
</dbReference>
<evidence type="ECO:0000256" key="10">
    <source>
        <dbReference type="ARBA" id="ARBA00034269"/>
    </source>
</evidence>
<dbReference type="NCBIfam" id="TIGR00383">
    <property type="entry name" value="corA"/>
    <property type="match status" value="1"/>
</dbReference>
<evidence type="ECO:0000256" key="9">
    <source>
        <dbReference type="ARBA" id="ARBA00023136"/>
    </source>
</evidence>
<reference evidence="13 14" key="1">
    <citation type="submission" date="2017-06" db="EMBL/GenBank/DDBJ databases">
        <authorList>
            <person name="Kim H.J."/>
            <person name="Triplett B.A."/>
        </authorList>
    </citation>
    <scope>NUCLEOTIDE SEQUENCE [LARGE SCALE GENOMIC DNA]</scope>
    <source>
        <strain evidence="13 14">DSM 29150</strain>
    </source>
</reference>
<keyword evidence="8 12" id="KW-0406">Ion transport</keyword>
<evidence type="ECO:0000313" key="14">
    <source>
        <dbReference type="Proteomes" id="UP000198384"/>
    </source>
</evidence>
<name>A0A238VS61_9FLAO</name>
<dbReference type="GO" id="GO:0050897">
    <property type="term" value="F:cobalt ion binding"/>
    <property type="evidence" value="ECO:0007669"/>
    <property type="project" value="TreeGrafter"/>
</dbReference>
<keyword evidence="9 12" id="KW-0472">Membrane</keyword>
<evidence type="ECO:0000313" key="13">
    <source>
        <dbReference type="EMBL" id="SNR37172.1"/>
    </source>
</evidence>
<dbReference type="SUPFAM" id="SSF144083">
    <property type="entry name" value="Magnesium transport protein CorA, transmembrane region"/>
    <property type="match status" value="1"/>
</dbReference>
<keyword evidence="5 12" id="KW-0812">Transmembrane</keyword>
<comment type="subcellular location">
    <subcellularLocation>
        <location evidence="1">Cell membrane</location>
        <topology evidence="1">Multi-pass membrane protein</topology>
    </subcellularLocation>
    <subcellularLocation>
        <location evidence="12">Membrane</location>
        <topology evidence="12">Multi-pass membrane protein</topology>
    </subcellularLocation>
</comment>
<feature type="transmembrane region" description="Helical" evidence="12">
    <location>
        <begin position="325"/>
        <end position="345"/>
    </location>
</feature>
<accession>A0A238VS61</accession>
<organism evidence="13 14">
    <name type="scientific">Lutibacter agarilyticus</name>
    <dbReference type="NCBI Taxonomy" id="1109740"/>
    <lineage>
        <taxon>Bacteria</taxon>
        <taxon>Pseudomonadati</taxon>
        <taxon>Bacteroidota</taxon>
        <taxon>Flavobacteriia</taxon>
        <taxon>Flavobacteriales</taxon>
        <taxon>Flavobacteriaceae</taxon>
        <taxon>Lutibacter</taxon>
    </lineage>
</organism>
<keyword evidence="6 12" id="KW-0460">Magnesium</keyword>
<dbReference type="GO" id="GO:0015087">
    <property type="term" value="F:cobalt ion transmembrane transporter activity"/>
    <property type="evidence" value="ECO:0007669"/>
    <property type="project" value="UniProtKB-UniRule"/>
</dbReference>
<comment type="function">
    <text evidence="11">Mediates influx of magnesium ions. Alternates between open and closed states. Activated by low cytoplasmic Mg(2+) levels. Inactive when cytoplasmic Mg(2+) levels are high.</text>
</comment>
<evidence type="ECO:0000256" key="5">
    <source>
        <dbReference type="ARBA" id="ARBA00022692"/>
    </source>
</evidence>
<comment type="similarity">
    <text evidence="2 12">Belongs to the CorA metal ion transporter (MIT) (TC 1.A.35) family.</text>
</comment>
<protein>
    <recommendedName>
        <fullName evidence="12">Magnesium transport protein CorA</fullName>
    </recommendedName>
</protein>
<dbReference type="Gene3D" id="1.20.58.340">
    <property type="entry name" value="Magnesium transport protein CorA, transmembrane region"/>
    <property type="match status" value="2"/>
</dbReference>
<evidence type="ECO:0000256" key="12">
    <source>
        <dbReference type="RuleBase" id="RU362010"/>
    </source>
</evidence>
<dbReference type="Proteomes" id="UP000198384">
    <property type="component" value="Unassembled WGS sequence"/>
</dbReference>
<sequence>MKKKRLNRKKNNPLKFVFTGTQFEKEISLQLFEYSEDSFMELSHLKATDFNNFATKNKQYWLNTHGIHDVEVIENLCKKIGIHNLTIQDILDVNQRPKFQEYENYWFFSLQSILPSETNEINSEQISFILGKNFLVSFQERKADYFTHIRHRLREKTGILHERSVDYLLYLLIEAILDNYFKTIDTIETNTEKFGIIDINEDPSPAILKEIEVYKTQLNHLKKNVNPIKEFITKIEREEFALIDKRHIKYFFELKDLCLTIIDNCEKIENSLSSSIELFFSVQGHRMNQVMKTLTVVSSIFIPLTFIAGIYGMNFVNMPELHFKWGYHIVWAVIIVIFGAMIAYFKRKNWF</sequence>
<keyword evidence="3 12" id="KW-0813">Transport</keyword>
<dbReference type="InterPro" id="IPR045861">
    <property type="entry name" value="CorA_cytoplasmic_dom"/>
</dbReference>
<dbReference type="OrthoDB" id="9803416at2"/>